<dbReference type="InterPro" id="IPR007696">
    <property type="entry name" value="DNA_mismatch_repair_MutS_core"/>
</dbReference>
<evidence type="ECO:0000256" key="7">
    <source>
        <dbReference type="ARBA" id="ARBA00023204"/>
    </source>
</evidence>
<keyword evidence="5 9" id="KW-0067">ATP-binding</keyword>
<evidence type="ECO:0000256" key="10">
    <source>
        <dbReference type="RuleBase" id="RU003756"/>
    </source>
</evidence>
<organism evidence="13 14">
    <name type="scientific">Candidatus Filomicrobium marinum</name>
    <dbReference type="NCBI Taxonomy" id="1608628"/>
    <lineage>
        <taxon>Bacteria</taxon>
        <taxon>Pseudomonadati</taxon>
        <taxon>Pseudomonadota</taxon>
        <taxon>Alphaproteobacteria</taxon>
        <taxon>Hyphomicrobiales</taxon>
        <taxon>Hyphomicrobiaceae</taxon>
        <taxon>Filomicrobium</taxon>
    </lineage>
</organism>
<evidence type="ECO:0000259" key="12">
    <source>
        <dbReference type="PROSITE" id="PS00486"/>
    </source>
</evidence>
<dbReference type="KEGG" id="fiy:BN1229_v1_2208"/>
<dbReference type="AlphaFoldDB" id="A0A0D6JGK0"/>
<dbReference type="InterPro" id="IPR005748">
    <property type="entry name" value="DNA_mismatch_repair_MutS"/>
</dbReference>
<name>A0A0D6JGK0_9HYPH</name>
<dbReference type="GO" id="GO:0140664">
    <property type="term" value="F:ATP-dependent DNA damage sensor activity"/>
    <property type="evidence" value="ECO:0007669"/>
    <property type="project" value="InterPro"/>
</dbReference>
<evidence type="ECO:0000313" key="14">
    <source>
        <dbReference type="Proteomes" id="UP000033187"/>
    </source>
</evidence>
<dbReference type="EMBL" id="LN829119">
    <property type="protein sequence ID" value="CPR19527.1"/>
    <property type="molecule type" value="Genomic_DNA"/>
</dbReference>
<comment type="similarity">
    <text evidence="1 9 10">Belongs to the DNA mismatch repair MutS family.</text>
</comment>
<dbReference type="CDD" id="cd03284">
    <property type="entry name" value="ABC_MutS1"/>
    <property type="match status" value="1"/>
</dbReference>
<dbReference type="PANTHER" id="PTHR11361">
    <property type="entry name" value="DNA MISMATCH REPAIR PROTEIN MUTS FAMILY MEMBER"/>
    <property type="match status" value="1"/>
</dbReference>
<keyword evidence="6 9" id="KW-0238">DNA-binding</keyword>
<dbReference type="NCBIfam" id="NF003810">
    <property type="entry name" value="PRK05399.1"/>
    <property type="match status" value="1"/>
</dbReference>
<dbReference type="Pfam" id="PF00488">
    <property type="entry name" value="MutS_V"/>
    <property type="match status" value="1"/>
</dbReference>
<feature type="region of interest" description="Disordered" evidence="11">
    <location>
        <begin position="1"/>
        <end position="23"/>
    </location>
</feature>
<dbReference type="InterPro" id="IPR027417">
    <property type="entry name" value="P-loop_NTPase"/>
</dbReference>
<dbReference type="SUPFAM" id="SSF55271">
    <property type="entry name" value="DNA repair protein MutS, domain I"/>
    <property type="match status" value="1"/>
</dbReference>
<evidence type="ECO:0000256" key="9">
    <source>
        <dbReference type="HAMAP-Rule" id="MF_00096"/>
    </source>
</evidence>
<evidence type="ECO:0000256" key="2">
    <source>
        <dbReference type="ARBA" id="ARBA00021982"/>
    </source>
</evidence>
<evidence type="ECO:0000256" key="4">
    <source>
        <dbReference type="ARBA" id="ARBA00022763"/>
    </source>
</evidence>
<dbReference type="Pfam" id="PF05190">
    <property type="entry name" value="MutS_IV"/>
    <property type="match status" value="1"/>
</dbReference>
<evidence type="ECO:0000256" key="8">
    <source>
        <dbReference type="ARBA" id="ARBA00024647"/>
    </source>
</evidence>
<proteinExistence type="inferred from homology"/>
<dbReference type="HAMAP" id="MF_00096">
    <property type="entry name" value="MutS"/>
    <property type="match status" value="1"/>
</dbReference>
<gene>
    <name evidence="9 13" type="primary">mutS</name>
    <name evidence="13" type="ORF">YBN1229_v1_2208</name>
</gene>
<evidence type="ECO:0000256" key="6">
    <source>
        <dbReference type="ARBA" id="ARBA00023125"/>
    </source>
</evidence>
<evidence type="ECO:0000313" key="13">
    <source>
        <dbReference type="EMBL" id="CPR19527.1"/>
    </source>
</evidence>
<dbReference type="InterPro" id="IPR000432">
    <property type="entry name" value="DNA_mismatch_repair_MutS_C"/>
</dbReference>
<dbReference type="InterPro" id="IPR017261">
    <property type="entry name" value="DNA_mismatch_repair_MutS/MSH"/>
</dbReference>
<reference evidence="14" key="1">
    <citation type="submission" date="2015-02" db="EMBL/GenBank/DDBJ databases">
        <authorList>
            <person name="Chooi Y.-H."/>
        </authorList>
    </citation>
    <scope>NUCLEOTIDE SEQUENCE [LARGE SCALE GENOMIC DNA]</scope>
    <source>
        <strain evidence="14">strain Y</strain>
    </source>
</reference>
<dbReference type="InterPro" id="IPR007860">
    <property type="entry name" value="DNA_mmatch_repair_MutS_con_dom"/>
</dbReference>
<dbReference type="Pfam" id="PF05192">
    <property type="entry name" value="MutS_III"/>
    <property type="match status" value="1"/>
</dbReference>
<keyword evidence="14" id="KW-1185">Reference proteome</keyword>
<keyword evidence="3 9" id="KW-0547">Nucleotide-binding</keyword>
<dbReference type="PIRSF" id="PIRSF037677">
    <property type="entry name" value="DNA_mis_repair_Msh6"/>
    <property type="match status" value="1"/>
</dbReference>
<dbReference type="Gene3D" id="3.40.1170.10">
    <property type="entry name" value="DNA repair protein MutS, domain I"/>
    <property type="match status" value="1"/>
</dbReference>
<dbReference type="InterPro" id="IPR036678">
    <property type="entry name" value="MutS_con_dom_sf"/>
</dbReference>
<dbReference type="SUPFAM" id="SSF52540">
    <property type="entry name" value="P-loop containing nucleoside triphosphate hydrolases"/>
    <property type="match status" value="1"/>
</dbReference>
<dbReference type="Proteomes" id="UP000033187">
    <property type="component" value="Chromosome 1"/>
</dbReference>
<dbReference type="FunFam" id="3.40.1170.10:FF:000001">
    <property type="entry name" value="DNA mismatch repair protein MutS"/>
    <property type="match status" value="1"/>
</dbReference>
<dbReference type="GO" id="GO:0005829">
    <property type="term" value="C:cytosol"/>
    <property type="evidence" value="ECO:0007669"/>
    <property type="project" value="TreeGrafter"/>
</dbReference>
<dbReference type="Gene3D" id="3.30.420.110">
    <property type="entry name" value="MutS, connector domain"/>
    <property type="match status" value="1"/>
</dbReference>
<dbReference type="GO" id="GO:0005524">
    <property type="term" value="F:ATP binding"/>
    <property type="evidence" value="ECO:0007669"/>
    <property type="project" value="UniProtKB-UniRule"/>
</dbReference>
<dbReference type="NCBIfam" id="TIGR01070">
    <property type="entry name" value="mutS1"/>
    <property type="match status" value="1"/>
</dbReference>
<dbReference type="KEGG" id="fil:BN1229_v1_2209"/>
<dbReference type="GO" id="GO:0006298">
    <property type="term" value="P:mismatch repair"/>
    <property type="evidence" value="ECO:0007669"/>
    <property type="project" value="UniProtKB-UniRule"/>
</dbReference>
<dbReference type="InterPro" id="IPR007695">
    <property type="entry name" value="DNA_mismatch_repair_MutS-lik_N"/>
</dbReference>
<dbReference type="InterPro" id="IPR007861">
    <property type="entry name" value="DNA_mismatch_repair_MutS_clamp"/>
</dbReference>
<feature type="binding site" evidence="9">
    <location>
        <begin position="684"/>
        <end position="691"/>
    </location>
    <ligand>
        <name>ATP</name>
        <dbReference type="ChEBI" id="CHEBI:30616"/>
    </ligand>
</feature>
<comment type="function">
    <text evidence="8 9">This protein is involved in the repair of mismatches in DNA. It is possible that it carries out the mismatch recognition step. This protein has a weak ATPase activity.</text>
</comment>
<dbReference type="SMART" id="SM00534">
    <property type="entry name" value="MUTSac"/>
    <property type="match status" value="1"/>
</dbReference>
<dbReference type="RefSeq" id="WP_046478214.1">
    <property type="nucleotide sequence ID" value="NZ_LN829118.1"/>
</dbReference>
<evidence type="ECO:0000256" key="11">
    <source>
        <dbReference type="SAM" id="MobiDB-lite"/>
    </source>
</evidence>
<protein>
    <recommendedName>
        <fullName evidence="2 9">DNA mismatch repair protein MutS</fullName>
    </recommendedName>
</protein>
<evidence type="ECO:0000256" key="3">
    <source>
        <dbReference type="ARBA" id="ARBA00022741"/>
    </source>
</evidence>
<accession>A0A0D6JGK0</accession>
<dbReference type="SUPFAM" id="SSF48334">
    <property type="entry name" value="DNA repair protein MutS, domain III"/>
    <property type="match status" value="1"/>
</dbReference>
<dbReference type="Pfam" id="PF05188">
    <property type="entry name" value="MutS_II"/>
    <property type="match status" value="1"/>
</dbReference>
<dbReference type="SMART" id="SM00533">
    <property type="entry name" value="MUTSd"/>
    <property type="match status" value="1"/>
</dbReference>
<dbReference type="GO" id="GO:0030983">
    <property type="term" value="F:mismatched DNA binding"/>
    <property type="evidence" value="ECO:0007669"/>
    <property type="project" value="InterPro"/>
</dbReference>
<dbReference type="GO" id="GO:0003684">
    <property type="term" value="F:damaged DNA binding"/>
    <property type="evidence" value="ECO:0007669"/>
    <property type="project" value="UniProtKB-UniRule"/>
</dbReference>
<dbReference type="Gene3D" id="3.40.50.300">
    <property type="entry name" value="P-loop containing nucleotide triphosphate hydrolases"/>
    <property type="match status" value="1"/>
</dbReference>
<evidence type="ECO:0000256" key="5">
    <source>
        <dbReference type="ARBA" id="ARBA00022840"/>
    </source>
</evidence>
<sequence length="938" mass="101070">MSARNDKTSKPDRGPSASGPGKAVVTEATPSMAQYLEIKTANPDSLLWYRMGDFYELFFEDAVVASEALGIVLTKRGKHLGEDIPMCGVPVHKADDYLQRLIKFGYRVAVCEQLEDPAEARKRGAKAVVRRDVVRLVTPGTLTEETLLDARARNFLTALALIPLAQRGADGASVALASLDISTGEFEVGSTLSGDLAGELVRLSPREILVSDRDDADETCKQAVAISGAAVTPVAGAFYDYRAGERELKAKLGVAELGGFGTFSRAELATIGALLKYVDLTQIGKKPLIRPPKRASAQDILLIDAASRASLELTKATNGDKRGSLLHAIDRTVTGPGARELAARLAAPLRDVGIINARLDAVGYLVEASALRTDLRNSLRSAPDIARALSRLSFGRGGPRDLGAVRDGLSAAQACGRLLEAKSGTIGLPNELQAIAERLAAAPAALREELENALNEELPLLKRDGGFIREGYSTDLDEARRLKETGRQVMLELEARYQQQSGVKTLKVRHNNILGYFIEVGQASAQPLMQPPHSDVFRHRQTMANAIRFTTEELIATEGKIATAGERATSLEQAIFTDLARRADEAEVPLAAVAAALAELDVATALSDIAEDEGYTRPLIEEGTALEIRGGRHPVVEQALKSERQGPFIENDCLLGDGAAGEQQQSDGEGGSELRAARIWLLTGPNMAGKSTFLRQNALICLMAQMGAFVPARYARIGVLDRLFSRVGAADDLARGRSTFMVEMVETAAILNCATPSSLVILDEIGRGTATFDGLSIAWAAIEYLHEVCRSRTLFATHYHELTVLPERLQEVANVTIEVKEWRDEIVFLHKVRPGAADGSYGIQVAKLAGLPPQVTERAAEVLAMLEDAERRGSNSPEAILDELPLFAASRAVADKGEGARRSAVEEALDRIDPDELSPRAALEKIYQLKSLCRDDDA</sequence>
<keyword evidence="4 9" id="KW-0227">DNA damage</keyword>
<dbReference type="OrthoDB" id="9802448at2"/>
<dbReference type="Pfam" id="PF01624">
    <property type="entry name" value="MutS_I"/>
    <property type="match status" value="1"/>
</dbReference>
<evidence type="ECO:0000256" key="1">
    <source>
        <dbReference type="ARBA" id="ARBA00006271"/>
    </source>
</evidence>
<feature type="domain" description="DNA mismatch repair proteins mutS family" evidence="12">
    <location>
        <begin position="758"/>
        <end position="774"/>
    </location>
</feature>
<feature type="compositionally biased region" description="Basic and acidic residues" evidence="11">
    <location>
        <begin position="1"/>
        <end position="13"/>
    </location>
</feature>
<dbReference type="Gene3D" id="1.10.1420.10">
    <property type="match status" value="2"/>
</dbReference>
<dbReference type="Gene3D" id="6.10.140.430">
    <property type="match status" value="1"/>
</dbReference>
<dbReference type="SUPFAM" id="SSF53150">
    <property type="entry name" value="DNA repair protein MutS, domain II"/>
    <property type="match status" value="1"/>
</dbReference>
<dbReference type="InterPro" id="IPR045076">
    <property type="entry name" value="MutS"/>
</dbReference>
<dbReference type="InterPro" id="IPR016151">
    <property type="entry name" value="DNA_mismatch_repair_MutS_N"/>
</dbReference>
<dbReference type="PROSITE" id="PS00486">
    <property type="entry name" value="DNA_MISMATCH_REPAIR_2"/>
    <property type="match status" value="1"/>
</dbReference>
<dbReference type="InterPro" id="IPR036187">
    <property type="entry name" value="DNA_mismatch_repair_MutS_sf"/>
</dbReference>
<dbReference type="PANTHER" id="PTHR11361:SF34">
    <property type="entry name" value="DNA MISMATCH REPAIR PROTEIN MSH1, MITOCHONDRIAL"/>
    <property type="match status" value="1"/>
</dbReference>
<keyword evidence="7 9" id="KW-0234">DNA repair</keyword>